<dbReference type="Gene3D" id="6.10.140.850">
    <property type="match status" value="1"/>
</dbReference>
<dbReference type="SUPFAM" id="SSF46785">
    <property type="entry name" value="Winged helix' DNA-binding domain"/>
    <property type="match status" value="1"/>
</dbReference>
<sequence length="126" mass="13743">MAGERLRARGELESTVLRILWDSAEPLRVREIQEHFPDKQPAITTLLTVLERLRLKGSVVRESDGPQGNRFSASTTESGYAADAMLTALTSVGDRSAALIHFAGDLDDDDVALLRSALDAAARRKP</sequence>
<name>A0ABY1RGY3_9MICO</name>
<dbReference type="EMBL" id="FXWJ01000003">
    <property type="protein sequence ID" value="SMQ71203.1"/>
    <property type="molecule type" value="Genomic_DNA"/>
</dbReference>
<evidence type="ECO:0000313" key="6">
    <source>
        <dbReference type="Proteomes" id="UP000194464"/>
    </source>
</evidence>
<dbReference type="InterPro" id="IPR036390">
    <property type="entry name" value="WH_DNA-bd_sf"/>
</dbReference>
<keyword evidence="6" id="KW-1185">Reference proteome</keyword>
<dbReference type="InterPro" id="IPR005650">
    <property type="entry name" value="BlaI_family"/>
</dbReference>
<organism evidence="5 6">
    <name type="scientific">Plantibacter elymi</name>
    <name type="common">nom. nud.</name>
    <dbReference type="NCBI Taxonomy" id="199708"/>
    <lineage>
        <taxon>Bacteria</taxon>
        <taxon>Bacillati</taxon>
        <taxon>Actinomycetota</taxon>
        <taxon>Actinomycetes</taxon>
        <taxon>Micrococcales</taxon>
        <taxon>Microbacteriaceae</taxon>
        <taxon>Plantibacter</taxon>
    </lineage>
</organism>
<dbReference type="Proteomes" id="UP000194464">
    <property type="component" value="Unassembled WGS sequence"/>
</dbReference>
<dbReference type="Pfam" id="PF03965">
    <property type="entry name" value="Penicillinase_R"/>
    <property type="match status" value="1"/>
</dbReference>
<dbReference type="InterPro" id="IPR036388">
    <property type="entry name" value="WH-like_DNA-bd_sf"/>
</dbReference>
<accession>A0ABY1RGY3</accession>
<comment type="similarity">
    <text evidence="1">Belongs to the BlaI transcriptional regulatory family.</text>
</comment>
<evidence type="ECO:0000256" key="3">
    <source>
        <dbReference type="ARBA" id="ARBA00023125"/>
    </source>
</evidence>
<reference evidence="5 6" key="1">
    <citation type="submission" date="2017-04" db="EMBL/GenBank/DDBJ databases">
        <authorList>
            <person name="Varghese N."/>
            <person name="Submissions S."/>
        </authorList>
    </citation>
    <scope>NUCLEOTIDE SEQUENCE [LARGE SCALE GENOMIC DNA]</scope>
    <source>
        <strain evidence="5 6">VKM Ac-1784</strain>
    </source>
</reference>
<dbReference type="RefSeq" id="WP_086474246.1">
    <property type="nucleotide sequence ID" value="NZ_FXWJ01000003.1"/>
</dbReference>
<evidence type="ECO:0000256" key="1">
    <source>
        <dbReference type="ARBA" id="ARBA00011046"/>
    </source>
</evidence>
<keyword evidence="4" id="KW-0804">Transcription</keyword>
<protein>
    <submittedName>
        <fullName evidence="5">Predicted transcriptional regulator</fullName>
    </submittedName>
</protein>
<evidence type="ECO:0000256" key="2">
    <source>
        <dbReference type="ARBA" id="ARBA00023015"/>
    </source>
</evidence>
<gene>
    <name evidence="5" type="ORF">SAMN06295909_2486</name>
</gene>
<keyword evidence="2" id="KW-0805">Transcription regulation</keyword>
<evidence type="ECO:0000313" key="5">
    <source>
        <dbReference type="EMBL" id="SMQ71203.1"/>
    </source>
</evidence>
<keyword evidence="3" id="KW-0238">DNA-binding</keyword>
<proteinExistence type="inferred from homology"/>
<evidence type="ECO:0000256" key="4">
    <source>
        <dbReference type="ARBA" id="ARBA00023163"/>
    </source>
</evidence>
<comment type="caution">
    <text evidence="5">The sequence shown here is derived from an EMBL/GenBank/DDBJ whole genome shotgun (WGS) entry which is preliminary data.</text>
</comment>
<dbReference type="Gene3D" id="1.10.10.10">
    <property type="entry name" value="Winged helix-like DNA-binding domain superfamily/Winged helix DNA-binding domain"/>
    <property type="match status" value="1"/>
</dbReference>